<feature type="chain" id="PRO_5045340383" evidence="2">
    <location>
        <begin position="21"/>
        <end position="158"/>
    </location>
</feature>
<reference evidence="5" key="1">
    <citation type="journal article" date="2019" name="Int. J. Syst. Evol. Microbiol.">
        <title>The Global Catalogue of Microorganisms (GCM) 10K type strain sequencing project: providing services to taxonomists for standard genome sequencing and annotation.</title>
        <authorList>
            <consortium name="The Broad Institute Genomics Platform"/>
            <consortium name="The Broad Institute Genome Sequencing Center for Infectious Disease"/>
            <person name="Wu L."/>
            <person name="Ma J."/>
        </authorList>
    </citation>
    <scope>NUCLEOTIDE SEQUENCE [LARGE SCALE GENOMIC DNA]</scope>
    <source>
        <strain evidence="5">KCTC 42248</strain>
    </source>
</reference>
<dbReference type="Pfam" id="PF13899">
    <property type="entry name" value="Thioredoxin_7"/>
    <property type="match status" value="1"/>
</dbReference>
<evidence type="ECO:0000313" key="5">
    <source>
        <dbReference type="Proteomes" id="UP001597393"/>
    </source>
</evidence>
<organism evidence="4 5">
    <name type="scientific">Sphingobacterium corticis</name>
    <dbReference type="NCBI Taxonomy" id="1812823"/>
    <lineage>
        <taxon>Bacteria</taxon>
        <taxon>Pseudomonadati</taxon>
        <taxon>Bacteroidota</taxon>
        <taxon>Sphingobacteriia</taxon>
        <taxon>Sphingobacteriales</taxon>
        <taxon>Sphingobacteriaceae</taxon>
        <taxon>Sphingobacterium</taxon>
    </lineage>
</organism>
<name>A0ABW5NMB4_9SPHI</name>
<accession>A0ABW5NMB4</accession>
<evidence type="ECO:0000256" key="2">
    <source>
        <dbReference type="SAM" id="SignalP"/>
    </source>
</evidence>
<comment type="caution">
    <text evidence="4">The sequence shown here is derived from an EMBL/GenBank/DDBJ whole genome shotgun (WGS) entry which is preliminary data.</text>
</comment>
<dbReference type="PROSITE" id="PS00194">
    <property type="entry name" value="THIOREDOXIN_1"/>
    <property type="match status" value="1"/>
</dbReference>
<dbReference type="PROSITE" id="PS51352">
    <property type="entry name" value="THIOREDOXIN_2"/>
    <property type="match status" value="1"/>
</dbReference>
<protein>
    <submittedName>
        <fullName evidence="4">Thioredoxin family protein</fullName>
    </submittedName>
</protein>
<keyword evidence="1" id="KW-0676">Redox-active center</keyword>
<dbReference type="InterPro" id="IPR017937">
    <property type="entry name" value="Thioredoxin_CS"/>
</dbReference>
<feature type="signal peptide" evidence="2">
    <location>
        <begin position="1"/>
        <end position="20"/>
    </location>
</feature>
<dbReference type="Proteomes" id="UP001597393">
    <property type="component" value="Unassembled WGS sequence"/>
</dbReference>
<feature type="domain" description="Thioredoxin" evidence="3">
    <location>
        <begin position="10"/>
        <end position="157"/>
    </location>
</feature>
<keyword evidence="2" id="KW-0732">Signal</keyword>
<dbReference type="SUPFAM" id="SSF52833">
    <property type="entry name" value="Thioredoxin-like"/>
    <property type="match status" value="1"/>
</dbReference>
<dbReference type="InterPro" id="IPR036249">
    <property type="entry name" value="Thioredoxin-like_sf"/>
</dbReference>
<proteinExistence type="predicted"/>
<dbReference type="Gene3D" id="3.40.30.10">
    <property type="entry name" value="Glutaredoxin"/>
    <property type="match status" value="1"/>
</dbReference>
<dbReference type="EMBL" id="JBHUMA010000007">
    <property type="protein sequence ID" value="MFD2600025.1"/>
    <property type="molecule type" value="Genomic_DNA"/>
</dbReference>
<dbReference type="InterPro" id="IPR013766">
    <property type="entry name" value="Thioredoxin_domain"/>
</dbReference>
<gene>
    <name evidence="4" type="ORF">ACFSQ3_13800</name>
</gene>
<evidence type="ECO:0000256" key="1">
    <source>
        <dbReference type="ARBA" id="ARBA00023284"/>
    </source>
</evidence>
<dbReference type="RefSeq" id="WP_380870162.1">
    <property type="nucleotide sequence ID" value="NZ_JBHUMA010000007.1"/>
</dbReference>
<keyword evidence="5" id="KW-1185">Reference proteome</keyword>
<evidence type="ECO:0000313" key="4">
    <source>
        <dbReference type="EMBL" id="MFD2600025.1"/>
    </source>
</evidence>
<evidence type="ECO:0000259" key="3">
    <source>
        <dbReference type="PROSITE" id="PS51352"/>
    </source>
</evidence>
<sequence length="158" mass="18675">MKRRFYIWILVLLLPAPAIAQEDLAINWLSFENLSDSLSQKPKKTLIFFHADWCVYCKKMQREVLTNPKVIAEINKHYYAVQLDVESTEEITFDGQVFANKSKEKRRGQYHELALLLGNRSGDLVLPTTIILDENFFIKERRFEYLHSKKLLTLLRKK</sequence>